<proteinExistence type="predicted"/>
<feature type="compositionally biased region" description="Low complexity" evidence="1">
    <location>
        <begin position="27"/>
        <end position="44"/>
    </location>
</feature>
<protein>
    <submittedName>
        <fullName evidence="2">Uncharacterized protein</fullName>
    </submittedName>
</protein>
<organism evidence="2 3">
    <name type="scientific">Protopolystoma xenopodis</name>
    <dbReference type="NCBI Taxonomy" id="117903"/>
    <lineage>
        <taxon>Eukaryota</taxon>
        <taxon>Metazoa</taxon>
        <taxon>Spiralia</taxon>
        <taxon>Lophotrochozoa</taxon>
        <taxon>Platyhelminthes</taxon>
        <taxon>Monogenea</taxon>
        <taxon>Polyopisthocotylea</taxon>
        <taxon>Polystomatidea</taxon>
        <taxon>Polystomatidae</taxon>
        <taxon>Protopolystoma</taxon>
    </lineage>
</organism>
<dbReference type="Proteomes" id="UP000784294">
    <property type="component" value="Unassembled WGS sequence"/>
</dbReference>
<comment type="caution">
    <text evidence="2">The sequence shown here is derived from an EMBL/GenBank/DDBJ whole genome shotgun (WGS) entry which is preliminary data.</text>
</comment>
<feature type="region of interest" description="Disordered" evidence="1">
    <location>
        <begin position="1"/>
        <end position="76"/>
    </location>
</feature>
<dbReference type="AlphaFoldDB" id="A0A3S5BNB2"/>
<keyword evidence="3" id="KW-1185">Reference proteome</keyword>
<dbReference type="OrthoDB" id="5857104at2759"/>
<feature type="compositionally biased region" description="Basic residues" evidence="1">
    <location>
        <begin position="54"/>
        <end position="67"/>
    </location>
</feature>
<dbReference type="EMBL" id="CAAALY010125236">
    <property type="protein sequence ID" value="VEL31677.1"/>
    <property type="molecule type" value="Genomic_DNA"/>
</dbReference>
<reference evidence="2" key="1">
    <citation type="submission" date="2018-11" db="EMBL/GenBank/DDBJ databases">
        <authorList>
            <consortium name="Pathogen Informatics"/>
        </authorList>
    </citation>
    <scope>NUCLEOTIDE SEQUENCE</scope>
</reference>
<accession>A0A3S5BNB2</accession>
<name>A0A3S5BNB2_9PLAT</name>
<gene>
    <name evidence="2" type="ORF">PXEA_LOCUS25117</name>
</gene>
<evidence type="ECO:0000313" key="2">
    <source>
        <dbReference type="EMBL" id="VEL31677.1"/>
    </source>
</evidence>
<sequence>MRELDPSDESSTYWSSDADELGSGACNGPSSVLPGSPSGNLSGSRAYGSVGGRRGSRKANRKSRRHSQQQQLQPQLQGQLGALGESDHPEGLEHGSIGFINMSVTSGMDIDSLQRHRLQQRLLLEKLEPVDRVDLFRLERLLMTWGWGRWAEMLASSPGFKRLRYPEEVERAASLMLSYALRHAPSNLDTRIQVVPSLLHSALHFNSL</sequence>
<evidence type="ECO:0000256" key="1">
    <source>
        <dbReference type="SAM" id="MobiDB-lite"/>
    </source>
</evidence>
<evidence type="ECO:0000313" key="3">
    <source>
        <dbReference type="Proteomes" id="UP000784294"/>
    </source>
</evidence>